<dbReference type="InterPro" id="IPR030802">
    <property type="entry name" value="Permease_MalE"/>
</dbReference>
<dbReference type="EMBL" id="CP002039">
    <property type="protein sequence ID" value="ADJ64376.1"/>
    <property type="molecule type" value="Genomic_DNA"/>
</dbReference>
<evidence type="ECO:0000313" key="2">
    <source>
        <dbReference type="EMBL" id="ADJ64376.1"/>
    </source>
</evidence>
<organism evidence="2 3">
    <name type="scientific">Herbaspirillum seropedicae (strain SmR1)</name>
    <dbReference type="NCBI Taxonomy" id="757424"/>
    <lineage>
        <taxon>Bacteria</taxon>
        <taxon>Pseudomonadati</taxon>
        <taxon>Pseudomonadota</taxon>
        <taxon>Betaproteobacteria</taxon>
        <taxon>Burkholderiales</taxon>
        <taxon>Oxalobacteraceae</taxon>
        <taxon>Herbaspirillum</taxon>
    </lineage>
</organism>
<gene>
    <name evidence="2" type="ordered locus">Hsero_2884</name>
</gene>
<dbReference type="AlphaFoldDB" id="D8IZN6"/>
<comment type="subcellular location">
    <subcellularLocation>
        <location evidence="1">Cell inner membrane</location>
        <topology evidence="1">Multi-pass membrane protein</topology>
    </subcellularLocation>
</comment>
<dbReference type="Proteomes" id="UP000000329">
    <property type="component" value="Chromosome"/>
</dbReference>
<sequence length="380" mass="40396">MTALDNNASFRLDSASPPVLHVEGDWTLRNYRALSRQIAQARPALGEQTVLEFSALSAFDTVGAKLLVDLLGVPAALRQTQADSTLAPAWRALLAVVAEAKAIAMPKPAPPRQAWITDMLERVGAATLSLRACALGLLGFMGLCLQTLLSSFWRPSRWRVTAVVAQIEQTGLDAVPIVSLLTFMVGAVVAFLGATVLANFGASIYTVDLVAFSFLREFAVLLTAILMAGRTASSFTAQIGSMKANEEIDAIRALGLDPIKLLVLPRLIALLVAMPALTFIAMLSGLFGGAMVCALSLDISPTMFLSLLQQDVGIRHFILGMVKAPLFAFVVAVIGCNEGFKVSGSAQSVGQHTTSSVVQSIFVVILLDALAALFFMEMGW</sequence>
<feature type="transmembrane region" description="Helical" evidence="1">
    <location>
        <begin position="317"/>
        <end position="336"/>
    </location>
</feature>
<feature type="transmembrane region" description="Helical" evidence="1">
    <location>
        <begin position="267"/>
        <end position="297"/>
    </location>
</feature>
<dbReference type="InterPro" id="IPR003453">
    <property type="entry name" value="ABC_MlaE_roteobac"/>
</dbReference>
<reference evidence="2 3" key="1">
    <citation type="submission" date="2010-04" db="EMBL/GenBank/DDBJ databases">
        <title>The genome of Herbaspirillum seropedicae SmR1, an endophytic, nitrogen-fixing, plant-growth promoting beta-Proteobacteria.</title>
        <authorList>
            <person name="Pedrosa F.O."/>
            <person name="Monteiro R.A."/>
            <person name="Wassem R."/>
            <person name="Cruz L.M."/>
            <person name="Ayub R.A."/>
            <person name="Colauto N.B."/>
            <person name="Fernandez M.A."/>
            <person name="Fungaro M.H.P."/>
            <person name="Grisard E.C."/>
            <person name="Hungria M."/>
            <person name="Madeira H.M.F."/>
            <person name="Nodari R.O."/>
            <person name="Osaku C.A."/>
            <person name="Petzl-Erler M.L."/>
            <person name="Terenzi H."/>
            <person name="Vieira L.G.E."/>
            <person name="Almeida M.I.M."/>
            <person name="Alves L.R."/>
            <person name="Arantes O.M.N."/>
            <person name="Balsanelli E."/>
            <person name="Barcellos F.G."/>
            <person name="Baura V.A."/>
            <person name="Binde D.R."/>
            <person name="Campo R.J."/>
            <person name="Chubatsu L.S."/>
            <person name="Chueire L.M.O."/>
            <person name="Ciferri R.R."/>
            <person name="Correa L.C."/>
            <person name="da Conceicao Silva J.L."/>
            <person name="Dabul A.N.G."/>
            <person name="Dambros B.P."/>
            <person name="Faoro H."/>
            <person name="Favetti A."/>
            <person name="Friedermann G."/>
            <person name="Furlaneto M.C."/>
            <person name="Gasques L.S."/>
            <person name="Gimenes C.C.T."/>
            <person name="Gioppo N.M.R."/>
            <person name="Glienke-Blanco C."/>
            <person name="Godoy L.P."/>
            <person name="Guerra M.P."/>
            <person name="Karp S."/>
            <person name="Kava-Cordeiro V."/>
            <person name="Margarido V.P."/>
            <person name="Mathioni S.M."/>
            <person name="Menck-Soares M.A."/>
            <person name="Murace N.K."/>
            <person name="Nicolas M.F."/>
            <person name="Oliveira C.E.C."/>
            <person name="Pagnan N.A.B."/>
            <person name="Pamphile J.A."/>
            <person name="Patussi E.V."/>
            <person name="Pereira L.F.P."/>
            <person name="Pereira-Ferrari L."/>
            <person name="Pinto F.G.S."/>
            <person name="Precoma C."/>
            <person name="Prioli A.J."/>
            <person name="Prioli S.M.A.P."/>
            <person name="Raittz R.T."/>
            <person name="Ramos H.J.O."/>
            <person name="Ribeiro E.M.S.F."/>
            <person name="Rigo L.U."/>
            <person name="Rocha C.L.M.S.C."/>
            <person name="Rocha S.N."/>
            <person name="Santos K."/>
            <person name="Satori D."/>
            <person name="Silva A.G."/>
            <person name="Simao R.C.G."/>
            <person name="Soares M.A.M."/>
            <person name="Souza E.M."/>
            <person name="Steffens M.B.R."/>
            <person name="Steindel M."/>
            <person name="Tadra-Sfeir M.Z."/>
            <person name="Takahashi E.K."/>
            <person name="Torres R.A."/>
            <person name="Valle J.S."/>
            <person name="Vernal J.I."/>
            <person name="Vilas-Boas L.A."/>
            <person name="Watanabe M.A.E."/>
            <person name="Weiss V.A."/>
            <person name="Yates M.A."/>
            <person name="Souza E.M."/>
        </authorList>
    </citation>
    <scope>NUCLEOTIDE SEQUENCE [LARGE SCALE GENOMIC DNA]</scope>
    <source>
        <strain evidence="2 3">SmR1</strain>
    </source>
</reference>
<feature type="transmembrane region" description="Helical" evidence="1">
    <location>
        <begin position="174"/>
        <end position="197"/>
    </location>
</feature>
<comment type="similarity">
    <text evidence="1">Belongs to the MlaE permease family.</text>
</comment>
<keyword evidence="1" id="KW-0812">Transmembrane</keyword>
<dbReference type="NCBIfam" id="TIGR00056">
    <property type="entry name" value="MlaE family lipid ABC transporter permease subunit"/>
    <property type="match status" value="1"/>
</dbReference>
<keyword evidence="1" id="KW-1133">Transmembrane helix</keyword>
<feature type="transmembrane region" description="Helical" evidence="1">
    <location>
        <begin position="357"/>
        <end position="376"/>
    </location>
</feature>
<dbReference type="PANTHER" id="PTHR30188">
    <property type="entry name" value="ABC TRANSPORTER PERMEASE PROTEIN-RELATED"/>
    <property type="match status" value="1"/>
</dbReference>
<feature type="transmembrane region" description="Helical" evidence="1">
    <location>
        <begin position="209"/>
        <end position="229"/>
    </location>
</feature>
<keyword evidence="1" id="KW-1003">Cell membrane</keyword>
<name>D8IZN6_HERSS</name>
<dbReference type="GeneID" id="29390593"/>
<dbReference type="STRING" id="757424.Hsero_2884"/>
<dbReference type="GO" id="GO:0043190">
    <property type="term" value="C:ATP-binding cassette (ABC) transporter complex"/>
    <property type="evidence" value="ECO:0007669"/>
    <property type="project" value="InterPro"/>
</dbReference>
<accession>D8IZN6</accession>
<evidence type="ECO:0000313" key="3">
    <source>
        <dbReference type="Proteomes" id="UP000000329"/>
    </source>
</evidence>
<keyword evidence="1" id="KW-0472">Membrane</keyword>
<keyword evidence="1" id="KW-0997">Cell inner membrane</keyword>
<dbReference type="PANTHER" id="PTHR30188:SF3">
    <property type="entry name" value="ABC TRANSPORTER PERMEASE"/>
    <property type="match status" value="1"/>
</dbReference>
<feature type="transmembrane region" description="Helical" evidence="1">
    <location>
        <begin position="134"/>
        <end position="153"/>
    </location>
</feature>
<protein>
    <submittedName>
        <fullName evidence="2">ABC-type transport system involved in resistance to organic solvents, permease component protein</fullName>
    </submittedName>
</protein>
<dbReference type="HOGENOM" id="CLU_045686_0_0_4"/>
<dbReference type="GO" id="GO:0005548">
    <property type="term" value="F:phospholipid transporter activity"/>
    <property type="evidence" value="ECO:0007669"/>
    <property type="project" value="TreeGrafter"/>
</dbReference>
<dbReference type="RefSeq" id="WP_013234849.1">
    <property type="nucleotide sequence ID" value="NC_014323.1"/>
</dbReference>
<evidence type="ECO:0000256" key="1">
    <source>
        <dbReference type="RuleBase" id="RU362044"/>
    </source>
</evidence>
<dbReference type="Pfam" id="PF02405">
    <property type="entry name" value="MlaE"/>
    <property type="match status" value="1"/>
</dbReference>
<dbReference type="eggNOG" id="COG0767">
    <property type="taxonomic scope" value="Bacteria"/>
</dbReference>
<keyword evidence="3" id="KW-1185">Reference proteome</keyword>
<proteinExistence type="inferred from homology"/>
<dbReference type="KEGG" id="hse:Hsero_2884"/>